<accession>A0ABQ5I1E7</accession>
<protein>
    <recommendedName>
        <fullName evidence="4">No apical meristem-associated C-terminal domain-containing protein</fullName>
    </recommendedName>
</protein>
<keyword evidence="3" id="KW-1185">Reference proteome</keyword>
<feature type="region of interest" description="Disordered" evidence="1">
    <location>
        <begin position="40"/>
        <end position="87"/>
    </location>
</feature>
<sequence length="108" mass="11985">MGVLNLAKKAFKDEFNGRAFTQEGSCEVLRNYPKWDVPEAVPSTPVEGGHTELFGEDSRPHPPGARAAKKTKSESTSGTSGSNTQVFADSMTTEFRLKRNWLKRKIEL</sequence>
<comment type="caution">
    <text evidence="2">The sequence shown here is derived from an EMBL/GenBank/DDBJ whole genome shotgun (WGS) entry which is preliminary data.</text>
</comment>
<gene>
    <name evidence="2" type="ORF">Tco_1082047</name>
</gene>
<evidence type="ECO:0000313" key="3">
    <source>
        <dbReference type="Proteomes" id="UP001151760"/>
    </source>
</evidence>
<evidence type="ECO:0000256" key="1">
    <source>
        <dbReference type="SAM" id="MobiDB-lite"/>
    </source>
</evidence>
<reference evidence="2" key="2">
    <citation type="submission" date="2022-01" db="EMBL/GenBank/DDBJ databases">
        <authorList>
            <person name="Yamashiro T."/>
            <person name="Shiraishi A."/>
            <person name="Satake H."/>
            <person name="Nakayama K."/>
        </authorList>
    </citation>
    <scope>NUCLEOTIDE SEQUENCE</scope>
</reference>
<proteinExistence type="predicted"/>
<organism evidence="2 3">
    <name type="scientific">Tanacetum coccineum</name>
    <dbReference type="NCBI Taxonomy" id="301880"/>
    <lineage>
        <taxon>Eukaryota</taxon>
        <taxon>Viridiplantae</taxon>
        <taxon>Streptophyta</taxon>
        <taxon>Embryophyta</taxon>
        <taxon>Tracheophyta</taxon>
        <taxon>Spermatophyta</taxon>
        <taxon>Magnoliopsida</taxon>
        <taxon>eudicotyledons</taxon>
        <taxon>Gunneridae</taxon>
        <taxon>Pentapetalae</taxon>
        <taxon>asterids</taxon>
        <taxon>campanulids</taxon>
        <taxon>Asterales</taxon>
        <taxon>Asteraceae</taxon>
        <taxon>Asteroideae</taxon>
        <taxon>Anthemideae</taxon>
        <taxon>Anthemidinae</taxon>
        <taxon>Tanacetum</taxon>
    </lineage>
</organism>
<evidence type="ECO:0008006" key="4">
    <source>
        <dbReference type="Google" id="ProtNLM"/>
    </source>
</evidence>
<reference evidence="2" key="1">
    <citation type="journal article" date="2022" name="Int. J. Mol. Sci.">
        <title>Draft Genome of Tanacetum Coccineum: Genomic Comparison of Closely Related Tanacetum-Family Plants.</title>
        <authorList>
            <person name="Yamashiro T."/>
            <person name="Shiraishi A."/>
            <person name="Nakayama K."/>
            <person name="Satake H."/>
        </authorList>
    </citation>
    <scope>NUCLEOTIDE SEQUENCE</scope>
</reference>
<dbReference type="EMBL" id="BQNB010020181">
    <property type="protein sequence ID" value="GJT93202.1"/>
    <property type="molecule type" value="Genomic_DNA"/>
</dbReference>
<name>A0ABQ5I1E7_9ASTR</name>
<dbReference type="Proteomes" id="UP001151760">
    <property type="component" value="Unassembled WGS sequence"/>
</dbReference>
<evidence type="ECO:0000313" key="2">
    <source>
        <dbReference type="EMBL" id="GJT93202.1"/>
    </source>
</evidence>